<name>A0A9P7U4S6_9PEZI</name>
<dbReference type="EMBL" id="JAESDN010000014">
    <property type="protein sequence ID" value="KAG7041921.1"/>
    <property type="molecule type" value="Genomic_DNA"/>
</dbReference>
<feature type="non-terminal residue" evidence="1">
    <location>
        <position position="1"/>
    </location>
</feature>
<organism evidence="1 2">
    <name type="scientific">Colletotrichum scovillei</name>
    <dbReference type="NCBI Taxonomy" id="1209932"/>
    <lineage>
        <taxon>Eukaryota</taxon>
        <taxon>Fungi</taxon>
        <taxon>Dikarya</taxon>
        <taxon>Ascomycota</taxon>
        <taxon>Pezizomycotina</taxon>
        <taxon>Sordariomycetes</taxon>
        <taxon>Hypocreomycetidae</taxon>
        <taxon>Glomerellales</taxon>
        <taxon>Glomerellaceae</taxon>
        <taxon>Colletotrichum</taxon>
        <taxon>Colletotrichum acutatum species complex</taxon>
    </lineage>
</organism>
<sequence>TACPPYRLNKLSYWPQTGWSNLIAQLPKSPQAYSYLTTCRVRGKARCSHSVAPALLPLS</sequence>
<comment type="caution">
    <text evidence="1">The sequence shown here is derived from an EMBL/GenBank/DDBJ whole genome shotgun (WGS) entry which is preliminary data.</text>
</comment>
<protein>
    <submittedName>
        <fullName evidence="1">Uncharacterized protein</fullName>
    </submittedName>
</protein>
<evidence type="ECO:0000313" key="2">
    <source>
        <dbReference type="Proteomes" id="UP000699042"/>
    </source>
</evidence>
<proteinExistence type="predicted"/>
<keyword evidence="2" id="KW-1185">Reference proteome</keyword>
<dbReference type="Proteomes" id="UP000699042">
    <property type="component" value="Unassembled WGS sequence"/>
</dbReference>
<dbReference type="AlphaFoldDB" id="A0A9P7U4S6"/>
<accession>A0A9P7U4S6</accession>
<reference evidence="1" key="1">
    <citation type="submission" date="2021-05" db="EMBL/GenBank/DDBJ databases">
        <title>Comparative genomics of three Colletotrichum scovillei strains and genetic complementation revealed genes involved fungal growth and virulence on chili pepper.</title>
        <authorList>
            <person name="Hsieh D.-K."/>
            <person name="Chuang S.-C."/>
            <person name="Chen C.-Y."/>
            <person name="Chao Y.-T."/>
            <person name="Lu M.-Y.J."/>
            <person name="Lee M.-H."/>
            <person name="Shih M.-C."/>
        </authorList>
    </citation>
    <scope>NUCLEOTIDE SEQUENCE</scope>
    <source>
        <strain evidence="1">Coll-153</strain>
    </source>
</reference>
<gene>
    <name evidence="1" type="ORF">JMJ77_012437</name>
</gene>
<evidence type="ECO:0000313" key="1">
    <source>
        <dbReference type="EMBL" id="KAG7041921.1"/>
    </source>
</evidence>